<sequence length="71" mass="8089">MGEFVDDQCSSLANEGRQIRHNLFTLAFPMPASQTRQISIPGFGPSRRRPKQHPRSIKSRSTENLDHENPD</sequence>
<proteinExistence type="predicted"/>
<dbReference type="Proteomes" id="UP000492821">
    <property type="component" value="Unassembled WGS sequence"/>
</dbReference>
<feature type="compositionally biased region" description="Basic residues" evidence="1">
    <location>
        <begin position="46"/>
        <end position="58"/>
    </location>
</feature>
<evidence type="ECO:0000313" key="2">
    <source>
        <dbReference type="Proteomes" id="UP000492821"/>
    </source>
</evidence>
<reference evidence="2" key="1">
    <citation type="journal article" date="2013" name="Genetics">
        <title>The draft genome and transcriptome of Panagrellus redivivus are shaped by the harsh demands of a free-living lifestyle.</title>
        <authorList>
            <person name="Srinivasan J."/>
            <person name="Dillman A.R."/>
            <person name="Macchietto M.G."/>
            <person name="Heikkinen L."/>
            <person name="Lakso M."/>
            <person name="Fracchia K.M."/>
            <person name="Antoshechkin I."/>
            <person name="Mortazavi A."/>
            <person name="Wong G."/>
            <person name="Sternberg P.W."/>
        </authorList>
    </citation>
    <scope>NUCLEOTIDE SEQUENCE [LARGE SCALE GENOMIC DNA]</scope>
    <source>
        <strain evidence="2">MT8872</strain>
    </source>
</reference>
<name>A0A7E4VUG5_PANRE</name>
<feature type="region of interest" description="Disordered" evidence="1">
    <location>
        <begin position="36"/>
        <end position="71"/>
    </location>
</feature>
<feature type="compositionally biased region" description="Basic and acidic residues" evidence="1">
    <location>
        <begin position="60"/>
        <end position="71"/>
    </location>
</feature>
<dbReference type="AlphaFoldDB" id="A0A7E4VUG5"/>
<keyword evidence="2" id="KW-1185">Reference proteome</keyword>
<evidence type="ECO:0000313" key="3">
    <source>
        <dbReference type="WBParaSite" id="Pan_g3226.t1"/>
    </source>
</evidence>
<evidence type="ECO:0000256" key="1">
    <source>
        <dbReference type="SAM" id="MobiDB-lite"/>
    </source>
</evidence>
<protein>
    <submittedName>
        <fullName evidence="3">Uncharacterized protein</fullName>
    </submittedName>
</protein>
<dbReference type="WBParaSite" id="Pan_g3226.t1">
    <property type="protein sequence ID" value="Pan_g3226.t1"/>
    <property type="gene ID" value="Pan_g3226"/>
</dbReference>
<organism evidence="2 3">
    <name type="scientific">Panagrellus redivivus</name>
    <name type="common">Microworm</name>
    <dbReference type="NCBI Taxonomy" id="6233"/>
    <lineage>
        <taxon>Eukaryota</taxon>
        <taxon>Metazoa</taxon>
        <taxon>Ecdysozoa</taxon>
        <taxon>Nematoda</taxon>
        <taxon>Chromadorea</taxon>
        <taxon>Rhabditida</taxon>
        <taxon>Tylenchina</taxon>
        <taxon>Panagrolaimomorpha</taxon>
        <taxon>Panagrolaimoidea</taxon>
        <taxon>Panagrolaimidae</taxon>
        <taxon>Panagrellus</taxon>
    </lineage>
</organism>
<accession>A0A7E4VUG5</accession>
<reference evidence="3" key="2">
    <citation type="submission" date="2020-10" db="UniProtKB">
        <authorList>
            <consortium name="WormBaseParasite"/>
        </authorList>
    </citation>
    <scope>IDENTIFICATION</scope>
</reference>